<organism evidence="1 2">
    <name type="scientific">Blastopirellula marina DSM 3645</name>
    <dbReference type="NCBI Taxonomy" id="314230"/>
    <lineage>
        <taxon>Bacteria</taxon>
        <taxon>Pseudomonadati</taxon>
        <taxon>Planctomycetota</taxon>
        <taxon>Planctomycetia</taxon>
        <taxon>Pirellulales</taxon>
        <taxon>Pirellulaceae</taxon>
        <taxon>Blastopirellula</taxon>
    </lineage>
</organism>
<dbReference type="AlphaFoldDB" id="A3ZMC8"/>
<reference evidence="1 2" key="1">
    <citation type="submission" date="2006-02" db="EMBL/GenBank/DDBJ databases">
        <authorList>
            <person name="Amann R."/>
            <person name="Ferriera S."/>
            <person name="Johnson J."/>
            <person name="Kravitz S."/>
            <person name="Halpern A."/>
            <person name="Remington K."/>
            <person name="Beeson K."/>
            <person name="Tran B."/>
            <person name="Rogers Y.-H."/>
            <person name="Friedman R."/>
            <person name="Venter J.C."/>
        </authorList>
    </citation>
    <scope>NUCLEOTIDE SEQUENCE [LARGE SCALE GENOMIC DNA]</scope>
    <source>
        <strain evidence="1 2">DSM 3645</strain>
    </source>
</reference>
<protein>
    <submittedName>
        <fullName evidence="1">Uncharacterized protein</fullName>
    </submittedName>
</protein>
<dbReference type="Proteomes" id="UP000004358">
    <property type="component" value="Unassembled WGS sequence"/>
</dbReference>
<sequence>MGDFAHFGWSESSSIDDGTITRKQGREEILTIVSI</sequence>
<accession>A3ZMC8</accession>
<gene>
    <name evidence="1" type="ORF">DSM3645_00245</name>
</gene>
<dbReference type="EMBL" id="AANZ01000002">
    <property type="protein sequence ID" value="EAQ82097.1"/>
    <property type="molecule type" value="Genomic_DNA"/>
</dbReference>
<dbReference type="STRING" id="314230.DSM3645_00245"/>
<evidence type="ECO:0000313" key="1">
    <source>
        <dbReference type="EMBL" id="EAQ82097.1"/>
    </source>
</evidence>
<name>A3ZMC8_9BACT</name>
<comment type="caution">
    <text evidence="1">The sequence shown here is derived from an EMBL/GenBank/DDBJ whole genome shotgun (WGS) entry which is preliminary data.</text>
</comment>
<dbReference type="HOGENOM" id="CLU_3363560_0_0_0"/>
<evidence type="ECO:0000313" key="2">
    <source>
        <dbReference type="Proteomes" id="UP000004358"/>
    </source>
</evidence>
<proteinExistence type="predicted"/>